<dbReference type="SUPFAM" id="SSF48498">
    <property type="entry name" value="Tetracyclin repressor-like, C-terminal domain"/>
    <property type="match status" value="1"/>
</dbReference>
<keyword evidence="3 5" id="KW-0238">DNA-binding</keyword>
<dbReference type="Pfam" id="PF00440">
    <property type="entry name" value="TetR_N"/>
    <property type="match status" value="1"/>
</dbReference>
<keyword evidence="1" id="KW-0678">Repressor</keyword>
<gene>
    <name evidence="8" type="ORF">GCM10022402_47340</name>
</gene>
<evidence type="ECO:0000256" key="2">
    <source>
        <dbReference type="ARBA" id="ARBA00023015"/>
    </source>
</evidence>
<feature type="domain" description="HTH tetR-type" evidence="7">
    <location>
        <begin position="17"/>
        <end position="77"/>
    </location>
</feature>
<evidence type="ECO:0000256" key="4">
    <source>
        <dbReference type="ARBA" id="ARBA00023163"/>
    </source>
</evidence>
<dbReference type="PANTHER" id="PTHR47506:SF1">
    <property type="entry name" value="HTH-TYPE TRANSCRIPTIONAL REGULATOR YJDC"/>
    <property type="match status" value="1"/>
</dbReference>
<evidence type="ECO:0000313" key="9">
    <source>
        <dbReference type="Proteomes" id="UP001500908"/>
    </source>
</evidence>
<comment type="caution">
    <text evidence="8">The sequence shown here is derived from an EMBL/GenBank/DDBJ whole genome shotgun (WGS) entry which is preliminary data.</text>
</comment>
<dbReference type="EMBL" id="BAABDD010000043">
    <property type="protein sequence ID" value="GAA3764660.1"/>
    <property type="molecule type" value="Genomic_DNA"/>
</dbReference>
<evidence type="ECO:0000256" key="3">
    <source>
        <dbReference type="ARBA" id="ARBA00023125"/>
    </source>
</evidence>
<proteinExistence type="predicted"/>
<dbReference type="Proteomes" id="UP001500908">
    <property type="component" value="Unassembled WGS sequence"/>
</dbReference>
<feature type="region of interest" description="Disordered" evidence="6">
    <location>
        <begin position="1"/>
        <end position="20"/>
    </location>
</feature>
<dbReference type="RefSeq" id="WP_344976761.1">
    <property type="nucleotide sequence ID" value="NZ_BAABDD010000043.1"/>
</dbReference>
<organism evidence="8 9">
    <name type="scientific">Salinactinospora qingdaonensis</name>
    <dbReference type="NCBI Taxonomy" id="702744"/>
    <lineage>
        <taxon>Bacteria</taxon>
        <taxon>Bacillati</taxon>
        <taxon>Actinomycetota</taxon>
        <taxon>Actinomycetes</taxon>
        <taxon>Streptosporangiales</taxon>
        <taxon>Nocardiopsidaceae</taxon>
        <taxon>Salinactinospora</taxon>
    </lineage>
</organism>
<dbReference type="InterPro" id="IPR001647">
    <property type="entry name" value="HTH_TetR"/>
</dbReference>
<reference evidence="9" key="1">
    <citation type="journal article" date="2019" name="Int. J. Syst. Evol. Microbiol.">
        <title>The Global Catalogue of Microorganisms (GCM) 10K type strain sequencing project: providing services to taxonomists for standard genome sequencing and annotation.</title>
        <authorList>
            <consortium name="The Broad Institute Genomics Platform"/>
            <consortium name="The Broad Institute Genome Sequencing Center for Infectious Disease"/>
            <person name="Wu L."/>
            <person name="Ma J."/>
        </authorList>
    </citation>
    <scope>NUCLEOTIDE SEQUENCE [LARGE SCALE GENOMIC DNA]</scope>
    <source>
        <strain evidence="9">JCM 17137</strain>
    </source>
</reference>
<dbReference type="PRINTS" id="PR00455">
    <property type="entry name" value="HTHTETR"/>
</dbReference>
<protein>
    <submittedName>
        <fullName evidence="8">TetR/AcrR family transcriptional regulator</fullName>
    </submittedName>
</protein>
<evidence type="ECO:0000256" key="5">
    <source>
        <dbReference type="PROSITE-ProRule" id="PRU00335"/>
    </source>
</evidence>
<name>A0ABP7GJ34_9ACTN</name>
<dbReference type="SUPFAM" id="SSF46689">
    <property type="entry name" value="Homeodomain-like"/>
    <property type="match status" value="1"/>
</dbReference>
<evidence type="ECO:0000259" key="7">
    <source>
        <dbReference type="PROSITE" id="PS50977"/>
    </source>
</evidence>
<dbReference type="InterPro" id="IPR036271">
    <property type="entry name" value="Tet_transcr_reg_TetR-rel_C_sf"/>
</dbReference>
<keyword evidence="4" id="KW-0804">Transcription</keyword>
<dbReference type="PROSITE" id="PS50977">
    <property type="entry name" value="HTH_TETR_2"/>
    <property type="match status" value="1"/>
</dbReference>
<dbReference type="Pfam" id="PF13977">
    <property type="entry name" value="TetR_C_6"/>
    <property type="match status" value="1"/>
</dbReference>
<evidence type="ECO:0000256" key="1">
    <source>
        <dbReference type="ARBA" id="ARBA00022491"/>
    </source>
</evidence>
<evidence type="ECO:0000313" key="8">
    <source>
        <dbReference type="EMBL" id="GAA3764660.1"/>
    </source>
</evidence>
<dbReference type="PANTHER" id="PTHR47506">
    <property type="entry name" value="TRANSCRIPTIONAL REGULATORY PROTEIN"/>
    <property type="match status" value="1"/>
</dbReference>
<dbReference type="InterPro" id="IPR009057">
    <property type="entry name" value="Homeodomain-like_sf"/>
</dbReference>
<keyword evidence="2" id="KW-0805">Transcription regulation</keyword>
<keyword evidence="9" id="KW-1185">Reference proteome</keyword>
<dbReference type="InterPro" id="IPR039538">
    <property type="entry name" value="BetI_C"/>
</dbReference>
<evidence type="ECO:0000256" key="6">
    <source>
        <dbReference type="SAM" id="MobiDB-lite"/>
    </source>
</evidence>
<accession>A0ABP7GJ34</accession>
<sequence>MASNEETPRRGRGRPPGNRRDEILRAALEVFAESGFNGASLATVAERVGLTQQGLLHYFPSKQQLLVAMLDKRDELDRQPQRFSPEELVNVVQRNAERPGIVQVYTVLSAESVTENHPAREHFAARFADVRQRFAAILREKYGDHLPGGVSADEGATLLVAVMDGLQLQWLHAPDEIDMPDSVAAMLRLMTGDSVLSGE</sequence>
<dbReference type="Gene3D" id="1.10.357.10">
    <property type="entry name" value="Tetracycline Repressor, domain 2"/>
    <property type="match status" value="1"/>
</dbReference>
<feature type="DNA-binding region" description="H-T-H motif" evidence="5">
    <location>
        <begin position="40"/>
        <end position="59"/>
    </location>
</feature>